<dbReference type="InterPro" id="IPR014942">
    <property type="entry name" value="AbiEii"/>
</dbReference>
<evidence type="ECO:0000313" key="1">
    <source>
        <dbReference type="EMBL" id="SNT41760.1"/>
    </source>
</evidence>
<dbReference type="EMBL" id="FZPH01000005">
    <property type="protein sequence ID" value="SNT41760.1"/>
    <property type="molecule type" value="Genomic_DNA"/>
</dbReference>
<dbReference type="OrthoDB" id="3870258at2"/>
<protein>
    <submittedName>
        <fullName evidence="1">Nucleotidyl transferase AbiEii toxin, Type IV TA system</fullName>
    </submittedName>
</protein>
<dbReference type="Pfam" id="PF08843">
    <property type="entry name" value="AbiEii"/>
    <property type="match status" value="1"/>
</dbReference>
<accession>A0A239MGX9</accession>
<dbReference type="RefSeq" id="WP_089249449.1">
    <property type="nucleotide sequence ID" value="NZ_FZPH01000005.1"/>
</dbReference>
<name>A0A239MGX9_9ACTN</name>
<reference evidence="1 2" key="1">
    <citation type="submission" date="2017-06" db="EMBL/GenBank/DDBJ databases">
        <authorList>
            <person name="Kim H.J."/>
            <person name="Triplett B.A."/>
        </authorList>
    </citation>
    <scope>NUCLEOTIDE SEQUENCE [LARGE SCALE GENOMIC DNA]</scope>
    <source>
        <strain evidence="1 2">CGMCC 4.5593</strain>
    </source>
</reference>
<dbReference type="GO" id="GO:0016740">
    <property type="term" value="F:transferase activity"/>
    <property type="evidence" value="ECO:0007669"/>
    <property type="project" value="UniProtKB-KW"/>
</dbReference>
<gene>
    <name evidence="1" type="ORF">SAMN05421812_105451</name>
</gene>
<proteinExistence type="predicted"/>
<sequence>MDAFHERLASVGLTAAERYGFALAGGYAVQIAGILERPSEDIDLFTAWNRRDEFDTAVAAVVTAYRAEGLVVEVERRYDTFARLAVADADRTSLVELGVDWRANEPIQMTIGPVLHPDDALANKMSALYGRAQARDFIDVDAAIQTGRYDRETLMLLAERADRGFDRRVFADALAQAALLDADDFADYGLAGDDLAELLARFAEWRERLL</sequence>
<evidence type="ECO:0000313" key="2">
    <source>
        <dbReference type="Proteomes" id="UP000198362"/>
    </source>
</evidence>
<organism evidence="1 2">
    <name type="scientific">Asanoa hainanensis</name>
    <dbReference type="NCBI Taxonomy" id="560556"/>
    <lineage>
        <taxon>Bacteria</taxon>
        <taxon>Bacillati</taxon>
        <taxon>Actinomycetota</taxon>
        <taxon>Actinomycetes</taxon>
        <taxon>Micromonosporales</taxon>
        <taxon>Micromonosporaceae</taxon>
        <taxon>Asanoa</taxon>
    </lineage>
</organism>
<dbReference type="AlphaFoldDB" id="A0A239MGX9"/>
<keyword evidence="1" id="KW-0808">Transferase</keyword>
<dbReference type="Proteomes" id="UP000198362">
    <property type="component" value="Unassembled WGS sequence"/>
</dbReference>
<keyword evidence="2" id="KW-1185">Reference proteome</keyword>